<keyword evidence="9 15" id="KW-0472">Membrane</keyword>
<evidence type="ECO:0000256" key="10">
    <source>
        <dbReference type="ARBA" id="ARBA00023180"/>
    </source>
</evidence>
<feature type="region of interest" description="Disordered" evidence="14">
    <location>
        <begin position="795"/>
        <end position="818"/>
    </location>
</feature>
<dbReference type="PANTHER" id="PTHR11690">
    <property type="entry name" value="AMILORIDE-SENSITIVE SODIUM CHANNEL-RELATED"/>
    <property type="match status" value="1"/>
</dbReference>
<dbReference type="InterPro" id="IPR001873">
    <property type="entry name" value="ENaC"/>
</dbReference>
<evidence type="ECO:0000256" key="4">
    <source>
        <dbReference type="ARBA" id="ARBA00022461"/>
    </source>
</evidence>
<keyword evidence="6 15" id="KW-1133">Transmembrane helix</keyword>
<evidence type="ECO:0000256" key="7">
    <source>
        <dbReference type="ARBA" id="ARBA00023053"/>
    </source>
</evidence>
<feature type="region of interest" description="Disordered" evidence="14">
    <location>
        <begin position="983"/>
        <end position="1009"/>
    </location>
</feature>
<proteinExistence type="inferred from homology"/>
<feature type="compositionally biased region" description="Basic residues" evidence="14">
    <location>
        <begin position="857"/>
        <end position="873"/>
    </location>
</feature>
<dbReference type="PRINTS" id="PR01078">
    <property type="entry name" value="AMINACHANNEL"/>
</dbReference>
<keyword evidence="11 13" id="KW-0739">Sodium transport</keyword>
<feature type="region of interest" description="Disordered" evidence="14">
    <location>
        <begin position="901"/>
        <end position="923"/>
    </location>
</feature>
<evidence type="ECO:0000256" key="9">
    <source>
        <dbReference type="ARBA" id="ARBA00023136"/>
    </source>
</evidence>
<evidence type="ECO:0000256" key="13">
    <source>
        <dbReference type="RuleBase" id="RU000679"/>
    </source>
</evidence>
<dbReference type="Gene3D" id="2.60.470.10">
    <property type="entry name" value="Acid-sensing ion channels like domains"/>
    <property type="match status" value="1"/>
</dbReference>
<dbReference type="Proteomes" id="UP001201812">
    <property type="component" value="Unassembled WGS sequence"/>
</dbReference>
<evidence type="ECO:0000256" key="1">
    <source>
        <dbReference type="ARBA" id="ARBA00004141"/>
    </source>
</evidence>
<evidence type="ECO:0000256" key="8">
    <source>
        <dbReference type="ARBA" id="ARBA00023065"/>
    </source>
</evidence>
<dbReference type="Gene3D" id="1.10.287.770">
    <property type="entry name" value="YojJ-like"/>
    <property type="match status" value="1"/>
</dbReference>
<sequence>MTPKRASLSPPPDHKFSLPASPPKILVMDENGDKLRNRESSKSLEETSQMSSCNGLASSRNSSQIRLSLSSEAKKLTTKASELIIRVPAMHFKKIAKTRGMSSVSRETQHFVGITTVNGLLRIYRSKGAYKLFWVLLTSLCFCLLFWQVGALIQMYLNKPTVSQVSFLLPDQGLLFPTITVCSYNPIKRSYIENVNKTGQISRRLLDYITLAFMEVQYILSINNPQDLELTNQEHEYFVTHTHPEFTLNGFFWNASLTCEEMLKICSFGGREFNCCQYAKGVLTDIGKCYQLDLSNSDEPWLKQQVQPGVNNGLQVIADFHIEQQIGGFEMDSSAPFSNEFETGFRYYVHGSGTMPYLATEGISVSPGTKVYSAISPTKYVLLPMDNWGNCTSEWPEEYGNPVEYSEEYSSMRCKTQCRAKYFNDLCGCSPFIYNVEGYYPVCTPYEIYECLNSTVLSGHADDADNFYQILPSCTGCKIECNRMIYHTYNSYAQGFSRGSLAWLRRRNSQWSPSHVRSNFVAINVFFRENCYTEYKQVRSMTVTEIASDIGGNMGLFLGMSLISLAELIIFLTKISWIFISKRRRDHMLAKKRQDEDRERRLQETLEMAASRGLHTPFPKNGDTNIIMENGDVCEPHRFTERMRRLAGSFRRKAAIWPHNHFYADQPNNNALDIPFNHKKSRRDSILSIKSIDSISSGIKKRVDFVDTVVRNKLFGDGRAVHSSGSDEDILEADDELLELKIDLDAFKRSNSGNTIIQECPISTSAAWIRGSSSGHRRRTNSVAVVMVDQKNVDETTPNREARHRSASHAHVAPSDPERKLIVPSLLMRNLQPMVKAQAQFATSSNDDELDDERKQGRQKKAIKRRSTMRTRKQGIASPYDGHGSNIASCANRNEISEVSGTGHVETTTQPGSILKHKDSSNQKYDRKLVAPSLLIKNLRPMVDAHTQIATAADKGFTHQILDADRIQANDLLTSQIERIDKCRSDGVVPTSNEQEMESYSSKSTEPEL</sequence>
<comment type="subcellular location">
    <subcellularLocation>
        <location evidence="1">Membrane</location>
        <topology evidence="1">Multi-pass membrane protein</topology>
    </subcellularLocation>
</comment>
<dbReference type="GO" id="GO:0005886">
    <property type="term" value="C:plasma membrane"/>
    <property type="evidence" value="ECO:0007669"/>
    <property type="project" value="TreeGrafter"/>
</dbReference>
<feature type="compositionally biased region" description="Polar residues" evidence="14">
    <location>
        <begin position="46"/>
        <end position="59"/>
    </location>
</feature>
<keyword evidence="17" id="KW-1185">Reference proteome</keyword>
<keyword evidence="5 13" id="KW-0812">Transmembrane</keyword>
<keyword evidence="3 13" id="KW-0813">Transport</keyword>
<dbReference type="Pfam" id="PF00858">
    <property type="entry name" value="ASC"/>
    <property type="match status" value="1"/>
</dbReference>
<keyword evidence="7" id="KW-0915">Sodium</keyword>
<dbReference type="PANTHER" id="PTHR11690:SF222">
    <property type="entry name" value="AMILORIDE-SENSITIVE SODIUM CHANNEL SUBUNIT GAMMA"/>
    <property type="match status" value="1"/>
</dbReference>
<evidence type="ECO:0000313" key="17">
    <source>
        <dbReference type="Proteomes" id="UP001201812"/>
    </source>
</evidence>
<accession>A0AAD4RDL5</accession>
<feature type="region of interest" description="Disordered" evidence="14">
    <location>
        <begin position="1"/>
        <end position="59"/>
    </location>
</feature>
<name>A0AAD4RDL5_9BILA</name>
<keyword evidence="4 13" id="KW-0894">Sodium channel</keyword>
<dbReference type="GO" id="GO:0015280">
    <property type="term" value="F:ligand-gated sodium channel activity"/>
    <property type="evidence" value="ECO:0007669"/>
    <property type="project" value="TreeGrafter"/>
</dbReference>
<evidence type="ECO:0000256" key="3">
    <source>
        <dbReference type="ARBA" id="ARBA00022448"/>
    </source>
</evidence>
<feature type="transmembrane region" description="Helical" evidence="15">
    <location>
        <begin position="132"/>
        <end position="157"/>
    </location>
</feature>
<feature type="region of interest" description="Disordered" evidence="14">
    <location>
        <begin position="838"/>
        <end position="888"/>
    </location>
</feature>
<evidence type="ECO:0000256" key="11">
    <source>
        <dbReference type="ARBA" id="ARBA00023201"/>
    </source>
</evidence>
<organism evidence="16 17">
    <name type="scientific">Ditylenchus destructor</name>
    <dbReference type="NCBI Taxonomy" id="166010"/>
    <lineage>
        <taxon>Eukaryota</taxon>
        <taxon>Metazoa</taxon>
        <taxon>Ecdysozoa</taxon>
        <taxon>Nematoda</taxon>
        <taxon>Chromadorea</taxon>
        <taxon>Rhabditida</taxon>
        <taxon>Tylenchina</taxon>
        <taxon>Tylenchomorpha</taxon>
        <taxon>Sphaerularioidea</taxon>
        <taxon>Anguinidae</taxon>
        <taxon>Anguininae</taxon>
        <taxon>Ditylenchus</taxon>
    </lineage>
</organism>
<evidence type="ECO:0000256" key="5">
    <source>
        <dbReference type="ARBA" id="ARBA00022692"/>
    </source>
</evidence>
<keyword evidence="8 13" id="KW-0406">Ion transport</keyword>
<evidence type="ECO:0000256" key="12">
    <source>
        <dbReference type="ARBA" id="ARBA00023303"/>
    </source>
</evidence>
<feature type="compositionally biased region" description="Polar residues" evidence="14">
    <location>
        <begin position="901"/>
        <end position="912"/>
    </location>
</feature>
<feature type="compositionally biased region" description="Polar residues" evidence="14">
    <location>
        <begin position="990"/>
        <end position="1009"/>
    </location>
</feature>
<keyword evidence="12 13" id="KW-0407">Ion channel</keyword>
<keyword evidence="10" id="KW-0325">Glycoprotein</keyword>
<comment type="similarity">
    <text evidence="2 13">Belongs to the amiloride-sensitive sodium channel (TC 1.A.6) family.</text>
</comment>
<protein>
    <submittedName>
        <fullName evidence="16">Amiloride-sensitive sodium channel domain-containing protein</fullName>
    </submittedName>
</protein>
<evidence type="ECO:0000256" key="15">
    <source>
        <dbReference type="SAM" id="Phobius"/>
    </source>
</evidence>
<comment type="caution">
    <text evidence="16">The sequence shown here is derived from an EMBL/GenBank/DDBJ whole genome shotgun (WGS) entry which is preliminary data.</text>
</comment>
<gene>
    <name evidence="16" type="ORF">DdX_00984</name>
</gene>
<feature type="compositionally biased region" description="Basic and acidic residues" evidence="14">
    <location>
        <begin position="31"/>
        <end position="45"/>
    </location>
</feature>
<evidence type="ECO:0000313" key="16">
    <source>
        <dbReference type="EMBL" id="KAI1728781.1"/>
    </source>
</evidence>
<reference evidence="16" key="1">
    <citation type="submission" date="2022-01" db="EMBL/GenBank/DDBJ databases">
        <title>Genome Sequence Resource for Two Populations of Ditylenchus destructor, the Migratory Endoparasitic Phytonematode.</title>
        <authorList>
            <person name="Zhang H."/>
            <person name="Lin R."/>
            <person name="Xie B."/>
        </authorList>
    </citation>
    <scope>NUCLEOTIDE SEQUENCE</scope>
    <source>
        <strain evidence="16">BazhouSP</strain>
    </source>
</reference>
<dbReference type="AlphaFoldDB" id="A0AAD4RDL5"/>
<evidence type="ECO:0000256" key="2">
    <source>
        <dbReference type="ARBA" id="ARBA00007193"/>
    </source>
</evidence>
<evidence type="ECO:0000256" key="6">
    <source>
        <dbReference type="ARBA" id="ARBA00022989"/>
    </source>
</evidence>
<evidence type="ECO:0000256" key="14">
    <source>
        <dbReference type="SAM" id="MobiDB-lite"/>
    </source>
</evidence>
<dbReference type="EMBL" id="JAKKPZ010000001">
    <property type="protein sequence ID" value="KAI1728781.1"/>
    <property type="molecule type" value="Genomic_DNA"/>
</dbReference>